<feature type="signal peptide" evidence="22">
    <location>
        <begin position="1"/>
        <end position="19"/>
    </location>
</feature>
<dbReference type="GO" id="GO:0016020">
    <property type="term" value="C:membrane"/>
    <property type="evidence" value="ECO:0007669"/>
    <property type="project" value="InterPro"/>
</dbReference>
<comment type="catalytic activity">
    <reaction evidence="1">
        <text>ATP + protein L-histidine = ADP + protein N-phospho-L-histidine.</text>
        <dbReference type="EC" id="2.7.13.3"/>
    </reaction>
</comment>
<keyword evidence="7" id="KW-0963">Cytoplasm</keyword>
<evidence type="ECO:0000256" key="5">
    <source>
        <dbReference type="ARBA" id="ARBA00017322"/>
    </source>
</evidence>
<dbReference type="InterPro" id="IPR019734">
    <property type="entry name" value="TPR_rpt"/>
</dbReference>
<dbReference type="GO" id="GO:0005737">
    <property type="term" value="C:cytoplasm"/>
    <property type="evidence" value="ECO:0007669"/>
    <property type="project" value="UniProtKB-SubCell"/>
</dbReference>
<keyword evidence="22" id="KW-0732">Signal</keyword>
<dbReference type="InterPro" id="IPR005467">
    <property type="entry name" value="His_kinase_dom"/>
</dbReference>
<keyword evidence="19" id="KW-0802">TPR repeat</keyword>
<dbReference type="Proteomes" id="UP000181790">
    <property type="component" value="Unassembled WGS sequence"/>
</dbReference>
<proteinExistence type="predicted"/>
<evidence type="ECO:0000256" key="21">
    <source>
        <dbReference type="SAM" id="Phobius"/>
    </source>
</evidence>
<dbReference type="Pfam" id="PF07730">
    <property type="entry name" value="HisKA_3"/>
    <property type="match status" value="1"/>
</dbReference>
<feature type="repeat" description="TPR" evidence="19">
    <location>
        <begin position="150"/>
        <end position="183"/>
    </location>
</feature>
<dbReference type="InterPro" id="IPR050482">
    <property type="entry name" value="Sensor_HK_TwoCompSys"/>
</dbReference>
<feature type="chain" id="PRO_5010366625" description="Oxygen sensor histidine kinase NreB" evidence="22">
    <location>
        <begin position="20"/>
        <end position="733"/>
    </location>
</feature>
<evidence type="ECO:0000313" key="25">
    <source>
        <dbReference type="Proteomes" id="UP000181790"/>
    </source>
</evidence>
<evidence type="ECO:0000256" key="22">
    <source>
        <dbReference type="SAM" id="SignalP"/>
    </source>
</evidence>
<dbReference type="Gene3D" id="3.30.565.10">
    <property type="entry name" value="Histidine kinase-like ATPase, C-terminal domain"/>
    <property type="match status" value="1"/>
</dbReference>
<dbReference type="GO" id="GO:0000155">
    <property type="term" value="F:phosphorelay sensor kinase activity"/>
    <property type="evidence" value="ECO:0007669"/>
    <property type="project" value="InterPro"/>
</dbReference>
<comment type="subcellular location">
    <subcellularLocation>
        <location evidence="3">Cytoplasm</location>
    </subcellularLocation>
</comment>
<dbReference type="InterPro" id="IPR004358">
    <property type="entry name" value="Sig_transdc_His_kin-like_C"/>
</dbReference>
<dbReference type="InterPro" id="IPR003594">
    <property type="entry name" value="HATPase_dom"/>
</dbReference>
<organism evidence="24 25">
    <name type="scientific">Arsenicibacter rosenii</name>
    <dbReference type="NCBI Taxonomy" id="1750698"/>
    <lineage>
        <taxon>Bacteria</taxon>
        <taxon>Pseudomonadati</taxon>
        <taxon>Bacteroidota</taxon>
        <taxon>Cytophagia</taxon>
        <taxon>Cytophagales</taxon>
        <taxon>Spirosomataceae</taxon>
        <taxon>Arsenicibacter</taxon>
    </lineage>
</organism>
<dbReference type="Gene3D" id="1.25.40.10">
    <property type="entry name" value="Tetratricopeptide repeat domain"/>
    <property type="match status" value="2"/>
</dbReference>
<dbReference type="PRINTS" id="PR00344">
    <property type="entry name" value="BCTRLSENSOR"/>
</dbReference>
<feature type="coiled-coil region" evidence="20">
    <location>
        <begin position="499"/>
        <end position="529"/>
    </location>
</feature>
<dbReference type="PROSITE" id="PS50005">
    <property type="entry name" value="TPR"/>
    <property type="match status" value="1"/>
</dbReference>
<accession>A0A1S2VNJ3</accession>
<keyword evidence="21" id="KW-0812">Transmembrane</keyword>
<sequence>MQRLLLFCSWLLLPALGMAQRTRLPEVDFDRRNDAGYMDSLRLLGHQHLTFTKKLPRTLKNDTLHLEGLRFLAIVFKQLRGNVQDSSYYYAGLLVNEARQRRNNLYMVRGLMLEEFYVRSVRKDYANALILNQKAADLCVSLRPETSPLWQVRMNMGDIYLLLKDYRQAIKSYEESLALLPLNKILSRRNQRLLMGQAEGQIGEAMVALKRYEEAIHKFEHVREIAREVNSQLNLVYANERLGDFMLNRQIAGEAIPYYKEALQTWIKLNDLAGQTSVWARLSECYSMTGETKLAIDYGEKALQAAQKLRNDPLRQMASIALYKSYRAAGLVDKALYMYESFVAIRDSLNDRKRVDELLALQRKYDVEKVQAEAEKRQLIHRQQLLEMRQRADVEKVRTEAERRQLAAQAREAQLQRKIETEKLRSGALRKQVEQQSRIESLSMDIQRQTLMRTFLIAGLVMLLGFVATLYRNNLLVRRQRQQIHALNVGLEDKVRDRTIELELANEQLRAKNREIEDALLRGQTLERKRVAADLHDNLGGTLSAIKLSLSALNPGKLSEREQLVYQNLVTMTREAYAEVRNLSHNLQPDELEQEGLGRALCRLIQKLNNTQLTQFTLAAGELPRLNKTTEFHLYSICLELANNILKHSRATEAHIQFKRVNNDLNMIVRDNGRGMESVVHQHDNHMQMVGMGLRNIQARTEAMKGRLEVYSEVGEGTTFFFVLPLTKDTVHV</sequence>
<dbReference type="Gene3D" id="1.20.5.1930">
    <property type="match status" value="1"/>
</dbReference>
<evidence type="ECO:0000256" key="11">
    <source>
        <dbReference type="ARBA" id="ARBA00022741"/>
    </source>
</evidence>
<evidence type="ECO:0000256" key="9">
    <source>
        <dbReference type="ARBA" id="ARBA00022679"/>
    </source>
</evidence>
<dbReference type="SMART" id="SM00387">
    <property type="entry name" value="HATPase_c"/>
    <property type="match status" value="1"/>
</dbReference>
<keyword evidence="10" id="KW-0479">Metal-binding</keyword>
<keyword evidence="12 24" id="KW-0418">Kinase</keyword>
<evidence type="ECO:0000256" key="18">
    <source>
        <dbReference type="ARBA" id="ARBA00030800"/>
    </source>
</evidence>
<evidence type="ECO:0000256" key="2">
    <source>
        <dbReference type="ARBA" id="ARBA00001966"/>
    </source>
</evidence>
<comment type="caution">
    <text evidence="24">The sequence shown here is derived from an EMBL/GenBank/DDBJ whole genome shotgun (WGS) entry which is preliminary data.</text>
</comment>
<evidence type="ECO:0000256" key="7">
    <source>
        <dbReference type="ARBA" id="ARBA00022490"/>
    </source>
</evidence>
<evidence type="ECO:0000256" key="17">
    <source>
        <dbReference type="ARBA" id="ARBA00024827"/>
    </source>
</evidence>
<evidence type="ECO:0000313" key="24">
    <source>
        <dbReference type="EMBL" id="OIN60352.1"/>
    </source>
</evidence>
<dbReference type="Pfam" id="PF13181">
    <property type="entry name" value="TPR_8"/>
    <property type="match status" value="1"/>
</dbReference>
<keyword evidence="15" id="KW-0902">Two-component regulatory system</keyword>
<evidence type="ECO:0000256" key="13">
    <source>
        <dbReference type="ARBA" id="ARBA00022840"/>
    </source>
</evidence>
<dbReference type="PROSITE" id="PS50109">
    <property type="entry name" value="HIS_KIN"/>
    <property type="match status" value="1"/>
</dbReference>
<keyword evidence="16" id="KW-0411">Iron-sulfur</keyword>
<dbReference type="InterPro" id="IPR011990">
    <property type="entry name" value="TPR-like_helical_dom_sf"/>
</dbReference>
<keyword evidence="8" id="KW-0597">Phosphoprotein</keyword>
<evidence type="ECO:0000256" key="4">
    <source>
        <dbReference type="ARBA" id="ARBA00012438"/>
    </source>
</evidence>
<keyword evidence="6" id="KW-0004">4Fe-4S</keyword>
<evidence type="ECO:0000256" key="14">
    <source>
        <dbReference type="ARBA" id="ARBA00023004"/>
    </source>
</evidence>
<dbReference type="EMBL" id="MORL01000002">
    <property type="protein sequence ID" value="OIN60352.1"/>
    <property type="molecule type" value="Genomic_DNA"/>
</dbReference>
<keyword evidence="21" id="KW-1133">Transmembrane helix</keyword>
<evidence type="ECO:0000256" key="19">
    <source>
        <dbReference type="PROSITE-ProRule" id="PRU00339"/>
    </source>
</evidence>
<dbReference type="PANTHER" id="PTHR24421">
    <property type="entry name" value="NITRATE/NITRITE SENSOR PROTEIN NARX-RELATED"/>
    <property type="match status" value="1"/>
</dbReference>
<feature type="coiled-coil region" evidence="20">
    <location>
        <begin position="389"/>
        <end position="423"/>
    </location>
</feature>
<dbReference type="RefSeq" id="WP_071502146.1">
    <property type="nucleotide sequence ID" value="NZ_MORL01000002.1"/>
</dbReference>
<keyword evidence="21" id="KW-0472">Membrane</keyword>
<keyword evidence="9" id="KW-0808">Transferase</keyword>
<dbReference type="GO" id="GO:0005524">
    <property type="term" value="F:ATP binding"/>
    <property type="evidence" value="ECO:0007669"/>
    <property type="project" value="UniProtKB-KW"/>
</dbReference>
<dbReference type="PANTHER" id="PTHR24421:SF10">
    <property type="entry name" value="NITRATE_NITRITE SENSOR PROTEIN NARQ"/>
    <property type="match status" value="1"/>
</dbReference>
<dbReference type="Pfam" id="PF02518">
    <property type="entry name" value="HATPase_c"/>
    <property type="match status" value="1"/>
</dbReference>
<evidence type="ECO:0000256" key="3">
    <source>
        <dbReference type="ARBA" id="ARBA00004496"/>
    </source>
</evidence>
<reference evidence="24 25" key="1">
    <citation type="submission" date="2016-10" db="EMBL/GenBank/DDBJ databases">
        <title>Arsenicibacter rosenii gen. nov., sp. nov., an efficient arsenic-methylating bacterium isolated from an arsenic-contaminated paddy soil.</title>
        <authorList>
            <person name="Huang K."/>
        </authorList>
    </citation>
    <scope>NUCLEOTIDE SEQUENCE [LARGE SCALE GENOMIC DNA]</scope>
    <source>
        <strain evidence="24 25">SM-1</strain>
    </source>
</reference>
<keyword evidence="20" id="KW-0175">Coiled coil</keyword>
<keyword evidence="14" id="KW-0408">Iron</keyword>
<dbReference type="OrthoDB" id="613934at2"/>
<dbReference type="SUPFAM" id="SSF48452">
    <property type="entry name" value="TPR-like"/>
    <property type="match status" value="2"/>
</dbReference>
<dbReference type="InterPro" id="IPR011712">
    <property type="entry name" value="Sig_transdc_His_kin_sub3_dim/P"/>
</dbReference>
<keyword evidence="13" id="KW-0067">ATP-binding</keyword>
<dbReference type="SMART" id="SM00028">
    <property type="entry name" value="TPR"/>
    <property type="match status" value="3"/>
</dbReference>
<evidence type="ECO:0000256" key="15">
    <source>
        <dbReference type="ARBA" id="ARBA00023012"/>
    </source>
</evidence>
<evidence type="ECO:0000259" key="23">
    <source>
        <dbReference type="PROSITE" id="PS50109"/>
    </source>
</evidence>
<dbReference type="GO" id="GO:0046983">
    <property type="term" value="F:protein dimerization activity"/>
    <property type="evidence" value="ECO:0007669"/>
    <property type="project" value="InterPro"/>
</dbReference>
<evidence type="ECO:0000256" key="20">
    <source>
        <dbReference type="SAM" id="Coils"/>
    </source>
</evidence>
<dbReference type="SUPFAM" id="SSF55874">
    <property type="entry name" value="ATPase domain of HSP90 chaperone/DNA topoisomerase II/histidine kinase"/>
    <property type="match status" value="1"/>
</dbReference>
<evidence type="ECO:0000256" key="8">
    <source>
        <dbReference type="ARBA" id="ARBA00022553"/>
    </source>
</evidence>
<feature type="domain" description="Histidine kinase" evidence="23">
    <location>
        <begin position="534"/>
        <end position="728"/>
    </location>
</feature>
<name>A0A1S2VNJ3_9BACT</name>
<feature type="transmembrane region" description="Helical" evidence="21">
    <location>
        <begin position="451"/>
        <end position="471"/>
    </location>
</feature>
<keyword evidence="11" id="KW-0547">Nucleotide-binding</keyword>
<dbReference type="GO" id="GO:0046872">
    <property type="term" value="F:metal ion binding"/>
    <property type="evidence" value="ECO:0007669"/>
    <property type="project" value="UniProtKB-KW"/>
</dbReference>
<evidence type="ECO:0000256" key="16">
    <source>
        <dbReference type="ARBA" id="ARBA00023014"/>
    </source>
</evidence>
<dbReference type="EC" id="2.7.13.3" evidence="4"/>
<keyword evidence="25" id="KW-1185">Reference proteome</keyword>
<comment type="cofactor">
    <cofactor evidence="2">
        <name>[4Fe-4S] cluster</name>
        <dbReference type="ChEBI" id="CHEBI:49883"/>
    </cofactor>
</comment>
<protein>
    <recommendedName>
        <fullName evidence="5">Oxygen sensor histidine kinase NreB</fullName>
        <ecNumber evidence="4">2.7.13.3</ecNumber>
    </recommendedName>
    <alternativeName>
        <fullName evidence="18">Nitrogen regulation protein B</fullName>
    </alternativeName>
</protein>
<dbReference type="GO" id="GO:0051539">
    <property type="term" value="F:4 iron, 4 sulfur cluster binding"/>
    <property type="evidence" value="ECO:0007669"/>
    <property type="project" value="UniProtKB-KW"/>
</dbReference>
<comment type="function">
    <text evidence="17">Member of the two-component regulatory system NreB/NreC involved in the control of dissimilatory nitrate/nitrite reduction in response to oxygen. NreB functions as a direct oxygen sensor histidine kinase which is autophosphorylated, in the absence of oxygen, probably at the conserved histidine residue, and transfers its phosphate group probably to a conserved aspartate residue of NreC. NreB/NreC activates the expression of the nitrate (narGHJI) and nitrite (nir) reductase operons, as well as the putative nitrate transporter gene narT.</text>
</comment>
<evidence type="ECO:0000256" key="10">
    <source>
        <dbReference type="ARBA" id="ARBA00022723"/>
    </source>
</evidence>
<evidence type="ECO:0000256" key="6">
    <source>
        <dbReference type="ARBA" id="ARBA00022485"/>
    </source>
</evidence>
<evidence type="ECO:0000256" key="12">
    <source>
        <dbReference type="ARBA" id="ARBA00022777"/>
    </source>
</evidence>
<dbReference type="CDD" id="cd16917">
    <property type="entry name" value="HATPase_UhpB-NarQ-NarX-like"/>
    <property type="match status" value="1"/>
</dbReference>
<dbReference type="AlphaFoldDB" id="A0A1S2VNJ3"/>
<evidence type="ECO:0000256" key="1">
    <source>
        <dbReference type="ARBA" id="ARBA00000085"/>
    </source>
</evidence>
<dbReference type="InterPro" id="IPR036890">
    <property type="entry name" value="HATPase_C_sf"/>
</dbReference>
<gene>
    <name evidence="24" type="ORF">BLX24_05865</name>
</gene>